<evidence type="ECO:0000256" key="11">
    <source>
        <dbReference type="ARBA" id="ARBA00023209"/>
    </source>
</evidence>
<sequence>MKRAAMVVNPIKIKDMRLLHREVEQVMRRHGWAAPVWHETTIEDPGFGQTQQAISDQVDLVVALGGDGTVRNVSTTLLGSGIPLAILPAGTGNLLARNLGLPIRNRKVALRAALAGRDRAIDTLFVEIDTTGDGVADESAICTVMTGCGLDAEIMASTSERLKARAGWLAYPIAGLRHINARRTPMRIALDDNDFEDERPLTTVLVGNCGRLTGGVRLMPDAEPDDGVLDVLELSAERASWAPLITQVLSASTRTTSQVRHRTAESIRIECEEPTRVEIDGEVHEHALAVRISIKPKSLVVRVPRSSKPS</sequence>
<dbReference type="GO" id="GO:0008654">
    <property type="term" value="P:phospholipid biosynthetic process"/>
    <property type="evidence" value="ECO:0007669"/>
    <property type="project" value="UniProtKB-KW"/>
</dbReference>
<dbReference type="InterPro" id="IPR016064">
    <property type="entry name" value="NAD/diacylglycerol_kinase_sf"/>
</dbReference>
<keyword evidence="9" id="KW-0460">Magnesium</keyword>
<gene>
    <name evidence="14" type="ORF">FB459_0564</name>
</gene>
<dbReference type="NCBIfam" id="TIGR00147">
    <property type="entry name" value="YegS/Rv2252/BmrU family lipid kinase"/>
    <property type="match status" value="1"/>
</dbReference>
<dbReference type="Gene3D" id="2.60.200.40">
    <property type="match status" value="1"/>
</dbReference>
<keyword evidence="8" id="KW-0067">ATP-binding</keyword>
<evidence type="ECO:0000256" key="4">
    <source>
        <dbReference type="ARBA" id="ARBA00022679"/>
    </source>
</evidence>
<comment type="cofactor">
    <cofactor evidence="1">
        <name>Mg(2+)</name>
        <dbReference type="ChEBI" id="CHEBI:18420"/>
    </cofactor>
</comment>
<keyword evidence="12" id="KW-1208">Phospholipid metabolism</keyword>
<dbReference type="Gene3D" id="3.40.50.10330">
    <property type="entry name" value="Probable inorganic polyphosphate/atp-NAD kinase, domain 1"/>
    <property type="match status" value="1"/>
</dbReference>
<dbReference type="GO" id="GO:0046872">
    <property type="term" value="F:metal ion binding"/>
    <property type="evidence" value="ECO:0007669"/>
    <property type="project" value="UniProtKB-KW"/>
</dbReference>
<name>A0A542ECZ0_9MICO</name>
<evidence type="ECO:0000256" key="10">
    <source>
        <dbReference type="ARBA" id="ARBA00023098"/>
    </source>
</evidence>
<dbReference type="PANTHER" id="PTHR12358">
    <property type="entry name" value="SPHINGOSINE KINASE"/>
    <property type="match status" value="1"/>
</dbReference>
<dbReference type="AlphaFoldDB" id="A0A542ECZ0"/>
<dbReference type="InterPro" id="IPR001206">
    <property type="entry name" value="Diacylglycerol_kinase_cat_dom"/>
</dbReference>
<evidence type="ECO:0000259" key="13">
    <source>
        <dbReference type="PROSITE" id="PS50146"/>
    </source>
</evidence>
<accession>A0A542ECZ0</accession>
<dbReference type="InterPro" id="IPR045540">
    <property type="entry name" value="YegS/DAGK_C"/>
</dbReference>
<dbReference type="SUPFAM" id="SSF111331">
    <property type="entry name" value="NAD kinase/diacylglycerol kinase-like"/>
    <property type="match status" value="1"/>
</dbReference>
<comment type="similarity">
    <text evidence="2">Belongs to the diacylglycerol/lipid kinase family.</text>
</comment>
<keyword evidence="5" id="KW-0479">Metal-binding</keyword>
<evidence type="ECO:0000313" key="14">
    <source>
        <dbReference type="EMBL" id="TQJ13164.1"/>
    </source>
</evidence>
<organism evidence="14 15">
    <name type="scientific">Yimella lutea</name>
    <dbReference type="NCBI Taxonomy" id="587872"/>
    <lineage>
        <taxon>Bacteria</taxon>
        <taxon>Bacillati</taxon>
        <taxon>Actinomycetota</taxon>
        <taxon>Actinomycetes</taxon>
        <taxon>Micrococcales</taxon>
        <taxon>Dermacoccaceae</taxon>
        <taxon>Yimella</taxon>
    </lineage>
</organism>
<dbReference type="Proteomes" id="UP000320806">
    <property type="component" value="Unassembled WGS sequence"/>
</dbReference>
<dbReference type="PANTHER" id="PTHR12358:SF106">
    <property type="entry name" value="LIPID KINASE YEGS"/>
    <property type="match status" value="1"/>
</dbReference>
<evidence type="ECO:0000256" key="7">
    <source>
        <dbReference type="ARBA" id="ARBA00022777"/>
    </source>
</evidence>
<dbReference type="Pfam" id="PF19279">
    <property type="entry name" value="YegS_C"/>
    <property type="match status" value="1"/>
</dbReference>
<dbReference type="InterPro" id="IPR017438">
    <property type="entry name" value="ATP-NAD_kinase_N"/>
</dbReference>
<dbReference type="RefSeq" id="WP_141927378.1">
    <property type="nucleotide sequence ID" value="NZ_BAABCI010000015.1"/>
</dbReference>
<protein>
    <submittedName>
        <fullName evidence="14">YegS/Rv2252/BmrU family lipid kinase</fullName>
    </submittedName>
</protein>
<dbReference type="GO" id="GO:0004143">
    <property type="term" value="F:ATP-dependent diacylglycerol kinase activity"/>
    <property type="evidence" value="ECO:0007669"/>
    <property type="project" value="TreeGrafter"/>
</dbReference>
<evidence type="ECO:0000256" key="3">
    <source>
        <dbReference type="ARBA" id="ARBA00022516"/>
    </source>
</evidence>
<evidence type="ECO:0000256" key="5">
    <source>
        <dbReference type="ARBA" id="ARBA00022723"/>
    </source>
</evidence>
<evidence type="ECO:0000313" key="15">
    <source>
        <dbReference type="Proteomes" id="UP000320806"/>
    </source>
</evidence>
<dbReference type="InterPro" id="IPR050187">
    <property type="entry name" value="Lipid_Phosphate_FormReg"/>
</dbReference>
<dbReference type="EMBL" id="VFMO01000001">
    <property type="protein sequence ID" value="TQJ13164.1"/>
    <property type="molecule type" value="Genomic_DNA"/>
</dbReference>
<dbReference type="GO" id="GO:0005524">
    <property type="term" value="F:ATP binding"/>
    <property type="evidence" value="ECO:0007669"/>
    <property type="project" value="UniProtKB-KW"/>
</dbReference>
<keyword evidence="15" id="KW-1185">Reference proteome</keyword>
<dbReference type="PROSITE" id="PS50146">
    <property type="entry name" value="DAGK"/>
    <property type="match status" value="1"/>
</dbReference>
<keyword evidence="4" id="KW-0808">Transferase</keyword>
<evidence type="ECO:0000256" key="8">
    <source>
        <dbReference type="ARBA" id="ARBA00022840"/>
    </source>
</evidence>
<feature type="domain" description="DAGKc" evidence="13">
    <location>
        <begin position="1"/>
        <end position="130"/>
    </location>
</feature>
<keyword evidence="11" id="KW-0594">Phospholipid biosynthesis</keyword>
<keyword evidence="10" id="KW-0443">Lipid metabolism</keyword>
<dbReference type="GO" id="GO:0005886">
    <property type="term" value="C:plasma membrane"/>
    <property type="evidence" value="ECO:0007669"/>
    <property type="project" value="TreeGrafter"/>
</dbReference>
<comment type="caution">
    <text evidence="14">The sequence shown here is derived from an EMBL/GenBank/DDBJ whole genome shotgun (WGS) entry which is preliminary data.</text>
</comment>
<keyword evidence="6" id="KW-0547">Nucleotide-binding</keyword>
<reference evidence="14 15" key="1">
    <citation type="submission" date="2019-06" db="EMBL/GenBank/DDBJ databases">
        <title>Sequencing the genomes of 1000 actinobacteria strains.</title>
        <authorList>
            <person name="Klenk H.-P."/>
        </authorList>
    </citation>
    <scope>NUCLEOTIDE SEQUENCE [LARGE SCALE GENOMIC DNA]</scope>
    <source>
        <strain evidence="14 15">DSM 19828</strain>
    </source>
</reference>
<evidence type="ECO:0000256" key="6">
    <source>
        <dbReference type="ARBA" id="ARBA00022741"/>
    </source>
</evidence>
<dbReference type="InterPro" id="IPR005218">
    <property type="entry name" value="Diacylglycerol/lipid_kinase"/>
</dbReference>
<evidence type="ECO:0000256" key="9">
    <source>
        <dbReference type="ARBA" id="ARBA00022842"/>
    </source>
</evidence>
<keyword evidence="3" id="KW-0444">Lipid biosynthesis</keyword>
<keyword evidence="7 14" id="KW-0418">Kinase</keyword>
<dbReference type="SMART" id="SM00046">
    <property type="entry name" value="DAGKc"/>
    <property type="match status" value="1"/>
</dbReference>
<evidence type="ECO:0000256" key="2">
    <source>
        <dbReference type="ARBA" id="ARBA00005983"/>
    </source>
</evidence>
<evidence type="ECO:0000256" key="1">
    <source>
        <dbReference type="ARBA" id="ARBA00001946"/>
    </source>
</evidence>
<proteinExistence type="inferred from homology"/>
<evidence type="ECO:0000256" key="12">
    <source>
        <dbReference type="ARBA" id="ARBA00023264"/>
    </source>
</evidence>
<dbReference type="OrthoDB" id="3171056at2"/>
<dbReference type="Pfam" id="PF00781">
    <property type="entry name" value="DAGK_cat"/>
    <property type="match status" value="1"/>
</dbReference>